<dbReference type="PROSITE" id="PS50075">
    <property type="entry name" value="CARRIER"/>
    <property type="match status" value="1"/>
</dbReference>
<dbReference type="InterPro" id="IPR003231">
    <property type="entry name" value="ACP"/>
</dbReference>
<dbReference type="GO" id="GO:0000036">
    <property type="term" value="F:acyl carrier activity"/>
    <property type="evidence" value="ECO:0007669"/>
    <property type="project" value="InterPro"/>
</dbReference>
<keyword evidence="10" id="KW-0443">Lipid metabolism</keyword>
<evidence type="ECO:0000256" key="1">
    <source>
        <dbReference type="ARBA" id="ARBA00004229"/>
    </source>
</evidence>
<evidence type="ECO:0000256" key="7">
    <source>
        <dbReference type="ARBA" id="ARBA00022640"/>
    </source>
</evidence>
<dbReference type="Gene3D" id="1.10.1200.10">
    <property type="entry name" value="ACP-like"/>
    <property type="match status" value="1"/>
</dbReference>
<comment type="function">
    <text evidence="12">Carrier of the growing fatty acid chain in fatty acid biosynthesis.</text>
</comment>
<evidence type="ECO:0000313" key="14">
    <source>
        <dbReference type="EMBL" id="EPS71021.1"/>
    </source>
</evidence>
<name>S8D114_9LAMI</name>
<dbReference type="AlphaFoldDB" id="S8D114"/>
<proteinExistence type="inferred from homology"/>
<dbReference type="PANTHER" id="PTHR46153:SF11">
    <property type="entry name" value="ACYL CARRIER PROTEIN 4, CHLOROPLASTIC"/>
    <property type="match status" value="1"/>
</dbReference>
<evidence type="ECO:0000256" key="11">
    <source>
        <dbReference type="ARBA" id="ARBA00023160"/>
    </source>
</evidence>
<dbReference type="InterPro" id="IPR036736">
    <property type="entry name" value="ACP-like_sf"/>
</dbReference>
<keyword evidence="7" id="KW-0934">Plastid</keyword>
<evidence type="ECO:0000256" key="8">
    <source>
        <dbReference type="ARBA" id="ARBA00022832"/>
    </source>
</evidence>
<gene>
    <name evidence="14" type="ORF">M569_03742</name>
</gene>
<feature type="domain" description="Carrier" evidence="13">
    <location>
        <begin position="51"/>
        <end position="126"/>
    </location>
</feature>
<evidence type="ECO:0000256" key="6">
    <source>
        <dbReference type="ARBA" id="ARBA00022553"/>
    </source>
</evidence>
<comment type="subcellular location">
    <subcellularLocation>
        <location evidence="1">Plastid</location>
        <location evidence="1">Chloroplast</location>
    </subcellularLocation>
</comment>
<evidence type="ECO:0000313" key="15">
    <source>
        <dbReference type="Proteomes" id="UP000015453"/>
    </source>
</evidence>
<evidence type="ECO:0000259" key="13">
    <source>
        <dbReference type="PROSITE" id="PS50075"/>
    </source>
</evidence>
<dbReference type="PROSITE" id="PS00012">
    <property type="entry name" value="PHOSPHOPANTETHEINE"/>
    <property type="match status" value="1"/>
</dbReference>
<evidence type="ECO:0000256" key="2">
    <source>
        <dbReference type="ARBA" id="ARBA00010930"/>
    </source>
</evidence>
<comment type="similarity">
    <text evidence="2">Belongs to the acyl carrier protein (ACP) family.</text>
</comment>
<reference evidence="14 15" key="1">
    <citation type="journal article" date="2013" name="BMC Genomics">
        <title>The miniature genome of a carnivorous plant Genlisea aurea contains a low number of genes and short non-coding sequences.</title>
        <authorList>
            <person name="Leushkin E.V."/>
            <person name="Sutormin R.A."/>
            <person name="Nabieva E.R."/>
            <person name="Penin A.A."/>
            <person name="Kondrashov A.S."/>
            <person name="Logacheva M.D."/>
        </authorList>
    </citation>
    <scope>NUCLEOTIDE SEQUENCE [LARGE SCALE GENOMIC DNA]</scope>
</reference>
<keyword evidence="3 12" id="KW-0596">Phosphopantetheine</keyword>
<evidence type="ECO:0000256" key="10">
    <source>
        <dbReference type="ARBA" id="ARBA00023098"/>
    </source>
</evidence>
<dbReference type="HAMAP" id="MF_01217">
    <property type="entry name" value="Acyl_carrier"/>
    <property type="match status" value="1"/>
</dbReference>
<keyword evidence="4 12" id="KW-0444">Lipid biosynthesis</keyword>
<evidence type="ECO:0000256" key="3">
    <source>
        <dbReference type="ARBA" id="ARBA00022450"/>
    </source>
</evidence>
<sequence length="130" mass="14433">MAAALQAIRCFTFPTTPSAHQVHGTSSASMFHENGRRTRTRRSLHIRAAKPETVEKVSHIVRIQLALSPDVALTPESKFTELGADSLDTVEIVMRLEDDFNINVEEQSSDNITTIQEAADLIDMLVEQKS</sequence>
<dbReference type="Pfam" id="PF00550">
    <property type="entry name" value="PP-binding"/>
    <property type="match status" value="1"/>
</dbReference>
<evidence type="ECO:0000256" key="9">
    <source>
        <dbReference type="ARBA" id="ARBA00022946"/>
    </source>
</evidence>
<dbReference type="OrthoDB" id="448946at2759"/>
<dbReference type="GO" id="GO:0009507">
    <property type="term" value="C:chloroplast"/>
    <property type="evidence" value="ECO:0007669"/>
    <property type="project" value="UniProtKB-SubCell"/>
</dbReference>
<evidence type="ECO:0000256" key="5">
    <source>
        <dbReference type="ARBA" id="ARBA00022528"/>
    </source>
</evidence>
<keyword evidence="11 12" id="KW-0275">Fatty acid biosynthesis</keyword>
<dbReference type="InterPro" id="IPR009081">
    <property type="entry name" value="PP-bd_ACP"/>
</dbReference>
<keyword evidence="6" id="KW-0597">Phosphoprotein</keyword>
<comment type="caution">
    <text evidence="14">The sequence shown here is derived from an EMBL/GenBank/DDBJ whole genome shotgun (WGS) entry which is preliminary data.</text>
</comment>
<keyword evidence="15" id="KW-1185">Reference proteome</keyword>
<evidence type="ECO:0000256" key="4">
    <source>
        <dbReference type="ARBA" id="ARBA00022516"/>
    </source>
</evidence>
<keyword evidence="5" id="KW-0150">Chloroplast</keyword>
<dbReference type="PANTHER" id="PTHR46153">
    <property type="entry name" value="ACYL CARRIER PROTEIN"/>
    <property type="match status" value="1"/>
</dbReference>
<protein>
    <recommendedName>
        <fullName evidence="12">Acyl carrier protein</fullName>
    </recommendedName>
</protein>
<evidence type="ECO:0000256" key="12">
    <source>
        <dbReference type="RuleBase" id="RU000722"/>
    </source>
</evidence>
<keyword evidence="9" id="KW-0809">Transit peptide</keyword>
<organism evidence="14 15">
    <name type="scientific">Genlisea aurea</name>
    <dbReference type="NCBI Taxonomy" id="192259"/>
    <lineage>
        <taxon>Eukaryota</taxon>
        <taxon>Viridiplantae</taxon>
        <taxon>Streptophyta</taxon>
        <taxon>Embryophyta</taxon>
        <taxon>Tracheophyta</taxon>
        <taxon>Spermatophyta</taxon>
        <taxon>Magnoliopsida</taxon>
        <taxon>eudicotyledons</taxon>
        <taxon>Gunneridae</taxon>
        <taxon>Pentapetalae</taxon>
        <taxon>asterids</taxon>
        <taxon>lamiids</taxon>
        <taxon>Lamiales</taxon>
        <taxon>Lentibulariaceae</taxon>
        <taxon>Genlisea</taxon>
    </lineage>
</organism>
<dbReference type="SUPFAM" id="SSF47336">
    <property type="entry name" value="ACP-like"/>
    <property type="match status" value="1"/>
</dbReference>
<accession>S8D114</accession>
<dbReference type="InterPro" id="IPR006162">
    <property type="entry name" value="Ppantetheine_attach_site"/>
</dbReference>
<dbReference type="Proteomes" id="UP000015453">
    <property type="component" value="Unassembled WGS sequence"/>
</dbReference>
<keyword evidence="8" id="KW-0276">Fatty acid metabolism</keyword>
<dbReference type="EMBL" id="AUSU01001440">
    <property type="protein sequence ID" value="EPS71021.1"/>
    <property type="molecule type" value="Genomic_DNA"/>
</dbReference>
<dbReference type="InterPro" id="IPR044813">
    <property type="entry name" value="ACP_chloroplastic"/>
</dbReference>